<dbReference type="EMBL" id="CAJNNV010001387">
    <property type="protein sequence ID" value="CAE8584931.1"/>
    <property type="molecule type" value="Genomic_DNA"/>
</dbReference>
<evidence type="ECO:0000313" key="1">
    <source>
        <dbReference type="EMBL" id="CAE8584931.1"/>
    </source>
</evidence>
<dbReference type="Proteomes" id="UP000654075">
    <property type="component" value="Unassembled WGS sequence"/>
</dbReference>
<feature type="non-terminal residue" evidence="1">
    <location>
        <position position="1"/>
    </location>
</feature>
<sequence>VCGSCQAASARCGCCGGASAAACASAEAVHPVQLHWCRIGQRCPRGAACGKECCRGAWQVRWILGSERASSHVTQRVYVCRKAAAPRRGCRRWPEIQRVLENWPSCWGIYCRR</sequence>
<organism evidence="1 2">
    <name type="scientific">Polarella glacialis</name>
    <name type="common">Dinoflagellate</name>
    <dbReference type="NCBI Taxonomy" id="89957"/>
    <lineage>
        <taxon>Eukaryota</taxon>
        <taxon>Sar</taxon>
        <taxon>Alveolata</taxon>
        <taxon>Dinophyceae</taxon>
        <taxon>Suessiales</taxon>
        <taxon>Suessiaceae</taxon>
        <taxon>Polarella</taxon>
    </lineage>
</organism>
<dbReference type="AlphaFoldDB" id="A0A813DEM4"/>
<reference evidence="1" key="1">
    <citation type="submission" date="2021-02" db="EMBL/GenBank/DDBJ databases">
        <authorList>
            <person name="Dougan E. K."/>
            <person name="Rhodes N."/>
            <person name="Thang M."/>
            <person name="Chan C."/>
        </authorList>
    </citation>
    <scope>NUCLEOTIDE SEQUENCE</scope>
</reference>
<gene>
    <name evidence="1" type="ORF">PGLA1383_LOCUS3858</name>
</gene>
<accession>A0A813DEM4</accession>
<proteinExistence type="predicted"/>
<feature type="non-terminal residue" evidence="1">
    <location>
        <position position="113"/>
    </location>
</feature>
<protein>
    <submittedName>
        <fullName evidence="1">Uncharacterized protein</fullName>
    </submittedName>
</protein>
<evidence type="ECO:0000313" key="2">
    <source>
        <dbReference type="Proteomes" id="UP000654075"/>
    </source>
</evidence>
<comment type="caution">
    <text evidence="1">The sequence shown here is derived from an EMBL/GenBank/DDBJ whole genome shotgun (WGS) entry which is preliminary data.</text>
</comment>
<keyword evidence="2" id="KW-1185">Reference proteome</keyword>
<name>A0A813DEM4_POLGL</name>